<dbReference type="Proteomes" id="UP000663838">
    <property type="component" value="Unassembled WGS sequence"/>
</dbReference>
<keyword evidence="1" id="KW-0732">Signal</keyword>
<protein>
    <recommendedName>
        <fullName evidence="5">VCBS repeat-containing protein</fullName>
    </recommendedName>
</protein>
<comment type="caution">
    <text evidence="2">The sequence shown here is derived from an EMBL/GenBank/DDBJ whole genome shotgun (WGS) entry which is preliminary data.</text>
</comment>
<gene>
    <name evidence="2" type="ORF">KIK155_LOCUS5866</name>
    <name evidence="3" type="ORF">TOA249_LOCUS25638</name>
</gene>
<dbReference type="Gene3D" id="2.30.30.100">
    <property type="match status" value="3"/>
</dbReference>
<sequence>MNNDTILDIAASNYGDAKSDIGILYGLGNGTFLAPKLYSTGSNVIVTSIAIADFDNDGRNDVVATNANKNTICILLRDKTEPFGEQVTFSSGNNSNPYAVVVSDFNNDNKLDIAVANSQANNIGIFLGYGNGSFANQYKYDTGASSIPIAIATGDFNNDKQVDIVVANSNKNTICIFLGYGNGNFTLLKCYSTGLGSEPSFIVVGDLNKNNQTDLVVTNKGINNLLVLYGVGNGTFATPILYSLGYASSHVSAAIGDFNDDSWLDIVVTNDDWNYIEVLLQTC</sequence>
<evidence type="ECO:0000313" key="2">
    <source>
        <dbReference type="EMBL" id="CAF3376331.1"/>
    </source>
</evidence>
<dbReference type="SUPFAM" id="SSF69318">
    <property type="entry name" value="Integrin alpha N-terminal domain"/>
    <property type="match status" value="1"/>
</dbReference>
<reference evidence="2" key="1">
    <citation type="submission" date="2021-02" db="EMBL/GenBank/DDBJ databases">
        <authorList>
            <person name="Nowell W R."/>
        </authorList>
    </citation>
    <scope>NUCLEOTIDE SEQUENCE</scope>
</reference>
<dbReference type="PANTHER" id="PTHR46580">
    <property type="entry name" value="SENSOR KINASE-RELATED"/>
    <property type="match status" value="1"/>
</dbReference>
<dbReference type="AlphaFoldDB" id="A0A817Y5K7"/>
<dbReference type="InterPro" id="IPR028994">
    <property type="entry name" value="Integrin_alpha_N"/>
</dbReference>
<dbReference type="Proteomes" id="UP000663865">
    <property type="component" value="Unassembled WGS sequence"/>
</dbReference>
<evidence type="ECO:0000256" key="1">
    <source>
        <dbReference type="ARBA" id="ARBA00022729"/>
    </source>
</evidence>
<dbReference type="EMBL" id="CAJOBS010002822">
    <property type="protein sequence ID" value="CAF4835473.1"/>
    <property type="molecule type" value="Genomic_DNA"/>
</dbReference>
<evidence type="ECO:0000313" key="4">
    <source>
        <dbReference type="Proteomes" id="UP000663865"/>
    </source>
</evidence>
<dbReference type="EMBL" id="CAJNYV010000709">
    <property type="protein sequence ID" value="CAF3376331.1"/>
    <property type="molecule type" value="Genomic_DNA"/>
</dbReference>
<dbReference type="PANTHER" id="PTHR46580:SF4">
    <property type="entry name" value="ATP_GTP-BINDING PROTEIN"/>
    <property type="match status" value="1"/>
</dbReference>
<proteinExistence type="predicted"/>
<evidence type="ECO:0008006" key="5">
    <source>
        <dbReference type="Google" id="ProtNLM"/>
    </source>
</evidence>
<dbReference type="InterPro" id="IPR013517">
    <property type="entry name" value="FG-GAP"/>
</dbReference>
<accession>A0A817Y5K7</accession>
<evidence type="ECO:0000313" key="3">
    <source>
        <dbReference type="EMBL" id="CAF4835473.1"/>
    </source>
</evidence>
<organism evidence="2 4">
    <name type="scientific">Rotaria socialis</name>
    <dbReference type="NCBI Taxonomy" id="392032"/>
    <lineage>
        <taxon>Eukaryota</taxon>
        <taxon>Metazoa</taxon>
        <taxon>Spiralia</taxon>
        <taxon>Gnathifera</taxon>
        <taxon>Rotifera</taxon>
        <taxon>Eurotatoria</taxon>
        <taxon>Bdelloidea</taxon>
        <taxon>Philodinida</taxon>
        <taxon>Philodinidae</taxon>
        <taxon>Rotaria</taxon>
    </lineage>
</organism>
<dbReference type="Pfam" id="PF13517">
    <property type="entry name" value="FG-GAP_3"/>
    <property type="match status" value="3"/>
</dbReference>
<name>A0A817Y5K7_9BILA</name>